<comment type="caution">
    <text evidence="1">The sequence shown here is derived from an EMBL/GenBank/DDBJ whole genome shotgun (WGS) entry which is preliminary data.</text>
</comment>
<evidence type="ECO:0000313" key="1">
    <source>
        <dbReference type="EMBL" id="CAH8388270.1"/>
    </source>
</evidence>
<protein>
    <submittedName>
        <fullName evidence="1">Uncharacterized protein</fullName>
    </submittedName>
</protein>
<dbReference type="Proteomes" id="UP001642260">
    <property type="component" value="Unassembled WGS sequence"/>
</dbReference>
<sequence>MRTVIATARMRGEYPERIGQPECETGTYKFGVTCKFDHPRNKAGIAGQVSLNIRQPDTVNLRPLVNSTILGLNQQPTSWFLLQANNSLILGQEHLLFQALDGKIPLATHH</sequence>
<name>A0ABC8LZ90_ERUVS</name>
<reference evidence="1 2" key="1">
    <citation type="submission" date="2022-03" db="EMBL/GenBank/DDBJ databases">
        <authorList>
            <person name="Macdonald S."/>
            <person name="Ahmed S."/>
            <person name="Newling K."/>
        </authorList>
    </citation>
    <scope>NUCLEOTIDE SEQUENCE [LARGE SCALE GENOMIC DNA]</scope>
</reference>
<accession>A0ABC8LZ90</accession>
<organism evidence="1 2">
    <name type="scientific">Eruca vesicaria subsp. sativa</name>
    <name type="common">Garden rocket</name>
    <name type="synonym">Eruca sativa</name>
    <dbReference type="NCBI Taxonomy" id="29727"/>
    <lineage>
        <taxon>Eukaryota</taxon>
        <taxon>Viridiplantae</taxon>
        <taxon>Streptophyta</taxon>
        <taxon>Embryophyta</taxon>
        <taxon>Tracheophyta</taxon>
        <taxon>Spermatophyta</taxon>
        <taxon>Magnoliopsida</taxon>
        <taxon>eudicotyledons</taxon>
        <taxon>Gunneridae</taxon>
        <taxon>Pentapetalae</taxon>
        <taxon>rosids</taxon>
        <taxon>malvids</taxon>
        <taxon>Brassicales</taxon>
        <taxon>Brassicaceae</taxon>
        <taxon>Brassiceae</taxon>
        <taxon>Eruca</taxon>
    </lineage>
</organism>
<dbReference type="EMBL" id="CAKOAT010790709">
    <property type="protein sequence ID" value="CAH8388270.1"/>
    <property type="molecule type" value="Genomic_DNA"/>
</dbReference>
<dbReference type="AlphaFoldDB" id="A0ABC8LZ90"/>
<gene>
    <name evidence="1" type="ORF">ERUC_LOCUS40753</name>
</gene>
<proteinExistence type="predicted"/>
<keyword evidence="2" id="KW-1185">Reference proteome</keyword>
<evidence type="ECO:0000313" key="2">
    <source>
        <dbReference type="Proteomes" id="UP001642260"/>
    </source>
</evidence>